<dbReference type="InterPro" id="IPR014031">
    <property type="entry name" value="Ketoacyl_synth_C"/>
</dbReference>
<organism evidence="12">
    <name type="scientific">Streptomyces sp. CNH287</name>
    <dbReference type="NCBI Taxonomy" id="1288082"/>
    <lineage>
        <taxon>Bacteria</taxon>
        <taxon>Bacillati</taxon>
        <taxon>Actinomycetota</taxon>
        <taxon>Actinomycetes</taxon>
        <taxon>Kitasatosporales</taxon>
        <taxon>Streptomycetaceae</taxon>
        <taxon>Streptomyces</taxon>
    </lineage>
</organism>
<feature type="compositionally biased region" description="Low complexity" evidence="8">
    <location>
        <begin position="915"/>
        <end position="928"/>
    </location>
</feature>
<dbReference type="InterPro" id="IPR014043">
    <property type="entry name" value="Acyl_transferase_dom"/>
</dbReference>
<dbReference type="PROSITE" id="PS00012">
    <property type="entry name" value="PHOSPHOPANTETHEINE"/>
    <property type="match status" value="1"/>
</dbReference>
<feature type="region of interest" description="Disordered" evidence="8">
    <location>
        <begin position="1073"/>
        <end position="1092"/>
    </location>
</feature>
<feature type="domain" description="PKS/mFAS DH" evidence="11">
    <location>
        <begin position="2007"/>
        <end position="2299"/>
    </location>
</feature>
<dbReference type="EMBL" id="KF585133">
    <property type="protein sequence ID" value="AHA12078.1"/>
    <property type="molecule type" value="Genomic_DNA"/>
</dbReference>
<dbReference type="Gene3D" id="3.40.47.10">
    <property type="match status" value="2"/>
</dbReference>
<dbReference type="SMART" id="SM00825">
    <property type="entry name" value="PKS_KS"/>
    <property type="match status" value="2"/>
</dbReference>
<feature type="region of interest" description="Disordered" evidence="8">
    <location>
        <begin position="904"/>
        <end position="928"/>
    </location>
</feature>
<feature type="region of interest" description="C-terminal hotdog fold" evidence="7">
    <location>
        <begin position="2167"/>
        <end position="2299"/>
    </location>
</feature>
<dbReference type="FunFam" id="3.40.366.10:FF:000002">
    <property type="entry name" value="Probable polyketide synthase 2"/>
    <property type="match status" value="1"/>
</dbReference>
<dbReference type="InterPro" id="IPR020841">
    <property type="entry name" value="PKS_Beta-ketoAc_synthase_dom"/>
</dbReference>
<dbReference type="Gene3D" id="3.30.70.3290">
    <property type="match status" value="2"/>
</dbReference>
<dbReference type="Pfam" id="PF16197">
    <property type="entry name" value="KAsynt_C_assoc"/>
    <property type="match status" value="1"/>
</dbReference>
<dbReference type="SUPFAM" id="SSF53901">
    <property type="entry name" value="Thiolase-like"/>
    <property type="match status" value="2"/>
</dbReference>
<dbReference type="InterPro" id="IPR036736">
    <property type="entry name" value="ACP-like_sf"/>
</dbReference>
<sequence length="2964" mass="310328">MRSAQDRDVPEVRGVPEAVAIIGAGCRFPHGVGGLPEFWNLLRDKVDAIGEVPPQRWDLERFYDPEPGKRGTMYTRRGGFLDGVDQFDPAFFGIAPREANEMDPQQRLLLEVAWEALEDAGQATADLAGTRTAVYTGVIGSDYTLLHSKESGTEGIDAWYASGREFSFGPGRLSHLLGVHGPSLSVNTACSSSLVAVHLACQSLLGGESDLALAGGVNLILSPELSIFMSKVRAMSRQGHCKPFDASADGIVRGEGCGLVALKRLSDARADGDDVLAVIRGTAVNHDGASAGLTVPNGVAQQRLLREAAARAGVDPADIGYVEAHGTGTPLGDPIEMSALRGVLGAGRPAERPLFVGSLKGNLGHMDSAAGIAGLLKTALILKHGEIPANLHLTTPNPLIRWDWPVVVPTESTPWPADGAAEAADGPARPRLAGVSAFGLSGTNAHLILEAAAPRTDDRPATAGPVLLPLSARSGDALTELARTYREHLTGGPATPLRDLAHTLGAGRAHHREHRLTVSGDSREQLAERLGAYLEGAPAAGLSSGGTDEEREPRIVFTFSGQGSQWPGMGRGLLARQPVFREAFDACDALIRAQAGWSAADELAAEAPHSRLARTEYAQPVIFALQVSLAALWRSWGVEPAAVVGHSMGEVAAAHVAGVLELADAVRIIVHRGELLADSAGQGAMASVDLSEAHTRASLEPYADRLWIAACNSARSTVVSGDAAALEEWARGIQQRGTSCRVLPGDYPFHSPLMAPYQERMAALLAGLRPRPATVPILTTTLLAEEDAFTADYWARNVREPVGFAAAVDALLADGHDTFVELGPHPVLSVPLAHAFDDHEVGHPLVVPSLRRDTDAADTLLGSLGALYAAGAPVRWRAVGPPDGRPVKLPGYPWQRKRYWMKPAAPRQRTGPESAPAAGGAPAPAPQGALRGELRVYDEHGRVVGEATDLRLDLPGTGTGAGSAPRAAAASGAADQPARSAPADQLSPPADQQPAAGHRDLEDLVARVVAQVLGHDPATLRRRQGFTDLGMDSLTALEVRTLLQHEVGRLPATVAFDHPTVERLAAFLRERAPKPAPAAGQGPAPRSVPAGAAAPFGQAAPAAPEPIAVIGVGCRFPGGATGPAAYWRMLQEGTDAITESPEGRFDDGSRWRGAWLDQVDHFDAQFFRIPPREARVMDPQQRLFLQVAWEALEHAGQPADRLTGSRTGVFVGMNSHDYVELIANAPENIDAFYGTGNSFCSTSGRLSYFLGARGPSLAVDTACSSSLVATHLAVRSLRSGESDLALAGGVNVILRPTIHLASQAAGALAADGRCKTFDAAADGYTRGEGCGVVVLKPLSRALADGDEVLATILGSAVNQDGPSSGLTVPNGPAQESLIRDALADADVGPADVGYVEAHGTGTPLGDPIELQALGAALGERPDGAPAAVGSVKTNFGHLEAASGVAGLIKTVLSLRHQEIPPHLHFREPSPEIPWAQLPFEVPTARTPWPRGERRRVAGVSAFGFSGTNAHLVLGEAPPRTAPAAGAAGTADAADGAEGAPGGAYLLPLSASSASALPAQAAAYRRLLTEPAAPAADPAAPAAADPPHDLCFTASTRRTHLGHRVAVVGRTRAELAERLAAFEAGERALGLSTGAVPGGADRRPVFVFSGHGSQWPGMARRLLAEDPVFRAVMVWCDGHLRPELGWSVLDHLERGEPAPDGPRQQELIFAVQVALARRWRSLGVEPAAVVGHSMGEVAAAQAAGVLTIEDAARLIRVRAAVQAQLVGSGAMGVLGLTVEQTEAVLEGYEDRLWVALSNSERTTVVSGEEAALTEVLAACRARNVFSRRIDAAGAGHCPLVEPLDRELTESLRWLRPRKAELPLYSSVTGGLLAGEAHDAAYWGRNLRDRVRFSTAIGQLAQEGHDTFIEISPDPLLLTSIEQDLRQRGTDAVLVPSLRRDTDDLTVMLGSLGTLHCAGYPVDWARLYPGGGRVVETPSYAWQGRRHWLSSGDSAGTGTAAWAPAAGRHPLLARRVRAVRGAGMRLYEADLHAALLDALPAGRLWGSRLVPGAAWLEMALAAGRERLGAGPLALADVSLHPPLLLDGDGDGHDGAAVPTAQLTLERDAGSRGDRGADRFTVHTYPAADGAADGEEAVLRADGRLTGAAPADAEPWGAPAVTAALPPAEVADLLASSGVCTQRLRVRSAARGDGACTVELEREPAAGPVPRWALEPGLLEACLHTLALAADGSERGGPLLPLAVERLVLLREPGPRLTVRAKLTGTADGRMCGDVQLLCADGTVAAVLTGVVLGGPPVVPVPPETRARLDRLLYTQEWLPCPPPAQFPAANTPAANTPAADGTWLLLADEGGVAEALAAQLRARGGRPVLVTRQEAADPAGLAKLAHETVRGPGCRGAVHLWALDLPAETGAGGGSGAEAVPEAGAQVYDAVLTLARALGTGRAVRPTWYLTRGARATGTGPEPVAAAQTPVWSLAKVAAMEHPNAWGGLLDLDPAAAGGASAADAEAAAVLERLLSDDGQDQLAVRDGRRIIPRVVRRPAAPRVGTPGSGRRGGAYVVAEGADGLGLHVARWLVGRGAERVVLSHTDEHPSRDREFTSELAALRRTGAEVRTLRCDPADRTGAAALLADARADGMPLRGVLWLAVDWELGDTAEVGPEQLTEAVHRRARGSRHLDELCRGADLDLFVVFGGIASDWGSLGVARQAPADALLAALAHRRRARGEHALCVRWAPWDEVGLLSGATRSMMVRAGLEPLPPEAAIEALDHLVAADAVEAGVCRVDWGIMLPLYRQTGWPLFDALEAGGDPDGEAAVDALRAQLAALPDEERHRSLVGQVLTETAVVLGAESADELETRQGFFDLGMNSITALEMKVRLERRFGCVLPNTLAFEYPNAEALAGYLAADVLGLTPSAPPAPTAAPPGPAARDDSAAAQDDLTARFEREMAAVEHLAAPAHLEQQDTAERRKQ</sequence>
<evidence type="ECO:0000313" key="12">
    <source>
        <dbReference type="EMBL" id="AHA12078.1"/>
    </source>
</evidence>
<dbReference type="InterPro" id="IPR036291">
    <property type="entry name" value="NAD(P)-bd_dom_sf"/>
</dbReference>
<feature type="region of interest" description="Disordered" evidence="8">
    <location>
        <begin position="2909"/>
        <end position="2931"/>
    </location>
</feature>
<dbReference type="SMART" id="SM00827">
    <property type="entry name" value="PKS_AT"/>
    <property type="match status" value="2"/>
</dbReference>
<keyword evidence="5" id="KW-0045">Antibiotic biosynthesis</keyword>
<dbReference type="Gene3D" id="3.40.50.720">
    <property type="entry name" value="NAD(P)-binding Rossmann-like Domain"/>
    <property type="match status" value="1"/>
</dbReference>
<evidence type="ECO:0000256" key="7">
    <source>
        <dbReference type="PROSITE-ProRule" id="PRU01363"/>
    </source>
</evidence>
<feature type="region of interest" description="Disordered" evidence="8">
    <location>
        <begin position="948"/>
        <end position="997"/>
    </location>
</feature>
<evidence type="ECO:0000256" key="8">
    <source>
        <dbReference type="SAM" id="MobiDB-lite"/>
    </source>
</evidence>
<dbReference type="InterPro" id="IPR020806">
    <property type="entry name" value="PKS_PP-bd"/>
</dbReference>
<dbReference type="SUPFAM" id="SSF52151">
    <property type="entry name" value="FabD/lysophospholipase-like"/>
    <property type="match status" value="2"/>
</dbReference>
<dbReference type="InterPro" id="IPR050091">
    <property type="entry name" value="PKS_NRPS_Biosynth_Enz"/>
</dbReference>
<evidence type="ECO:0000256" key="3">
    <source>
        <dbReference type="ARBA" id="ARBA00022553"/>
    </source>
</evidence>
<dbReference type="Gene3D" id="3.10.129.110">
    <property type="entry name" value="Polyketide synthase dehydratase"/>
    <property type="match status" value="1"/>
</dbReference>
<accession>U6A471</accession>
<gene>
    <name evidence="12" type="primary">clz6</name>
</gene>
<dbReference type="Pfam" id="PF00550">
    <property type="entry name" value="PP-binding"/>
    <property type="match status" value="2"/>
</dbReference>
<dbReference type="SMART" id="SM01294">
    <property type="entry name" value="PKS_PP_betabranch"/>
    <property type="match status" value="2"/>
</dbReference>
<evidence type="ECO:0000259" key="10">
    <source>
        <dbReference type="PROSITE" id="PS52004"/>
    </source>
</evidence>
<evidence type="ECO:0000256" key="2">
    <source>
        <dbReference type="ARBA" id="ARBA00022450"/>
    </source>
</evidence>
<dbReference type="InterPro" id="IPR016035">
    <property type="entry name" value="Acyl_Trfase/lysoPLipase"/>
</dbReference>
<dbReference type="InterPro" id="IPR006162">
    <property type="entry name" value="Ppantetheine_attach_site"/>
</dbReference>
<protein>
    <submittedName>
        <fullName evidence="12">Polyketide synthase type 1</fullName>
    </submittedName>
</protein>
<dbReference type="InterPro" id="IPR049552">
    <property type="entry name" value="PKS_DH_N"/>
</dbReference>
<dbReference type="GO" id="GO:0031177">
    <property type="term" value="F:phosphopantetheine binding"/>
    <property type="evidence" value="ECO:0007669"/>
    <property type="project" value="InterPro"/>
</dbReference>
<dbReference type="InterPro" id="IPR049900">
    <property type="entry name" value="PKS_mFAS_DH"/>
</dbReference>
<feature type="compositionally biased region" description="Low complexity" evidence="8">
    <location>
        <begin position="962"/>
        <end position="981"/>
    </location>
</feature>
<comment type="pathway">
    <text evidence="1">Antibiotic biosynthesis.</text>
</comment>
<keyword evidence="2" id="KW-0596">Phosphopantetheine</keyword>
<dbReference type="Pfam" id="PF22621">
    <property type="entry name" value="CurL-like_PKS_C"/>
    <property type="match status" value="1"/>
</dbReference>
<dbReference type="InterPro" id="IPR016039">
    <property type="entry name" value="Thiolase-like"/>
</dbReference>
<dbReference type="GO" id="GO:0004315">
    <property type="term" value="F:3-oxoacyl-[acyl-carrier-protein] synthase activity"/>
    <property type="evidence" value="ECO:0007669"/>
    <property type="project" value="InterPro"/>
</dbReference>
<dbReference type="PANTHER" id="PTHR43775">
    <property type="entry name" value="FATTY ACID SYNTHASE"/>
    <property type="match status" value="1"/>
</dbReference>
<dbReference type="SUPFAM" id="SSF51735">
    <property type="entry name" value="NAD(P)-binding Rossmann-fold domains"/>
    <property type="match status" value="2"/>
</dbReference>
<dbReference type="Pfam" id="PF21089">
    <property type="entry name" value="PKS_DH_N"/>
    <property type="match status" value="1"/>
</dbReference>
<dbReference type="InterPro" id="IPR020807">
    <property type="entry name" value="PKS_DH"/>
</dbReference>
<dbReference type="Pfam" id="PF00698">
    <property type="entry name" value="Acyl_transf_1"/>
    <property type="match status" value="2"/>
</dbReference>
<evidence type="ECO:0000256" key="5">
    <source>
        <dbReference type="ARBA" id="ARBA00023194"/>
    </source>
</evidence>
<dbReference type="InterPro" id="IPR016036">
    <property type="entry name" value="Malonyl_transacylase_ACP-bd"/>
</dbReference>
<dbReference type="PROSITE" id="PS52019">
    <property type="entry name" value="PKS_MFAS_DH"/>
    <property type="match status" value="1"/>
</dbReference>
<reference evidence="12" key="1">
    <citation type="journal article" date="2013" name="J. Am. Chem. Soc.">
        <title>Flavin-linked oxidase catalyzes pyrrolizine formation of dichloropyrrole-containing polyketide extender unit in chlorizidine a.</title>
        <authorList>
            <person name="Mantovani S.M."/>
            <person name="Moore B.S."/>
        </authorList>
    </citation>
    <scope>NUCLEOTIDE SEQUENCE</scope>
    <source>
        <strain evidence="12">CNH-287</strain>
    </source>
</reference>
<dbReference type="InterPro" id="IPR001227">
    <property type="entry name" value="Ac_transferase_dom_sf"/>
</dbReference>
<comment type="caution">
    <text evidence="7">Lacks conserved residue(s) required for the propagation of feature annotation.</text>
</comment>
<dbReference type="InterPro" id="IPR014030">
    <property type="entry name" value="Ketoacyl_synth_N"/>
</dbReference>
<dbReference type="InterPro" id="IPR018201">
    <property type="entry name" value="Ketoacyl_synth_AS"/>
</dbReference>
<dbReference type="SMART" id="SM00822">
    <property type="entry name" value="PKS_KR"/>
    <property type="match status" value="1"/>
</dbReference>
<dbReference type="GO" id="GO:0006633">
    <property type="term" value="P:fatty acid biosynthetic process"/>
    <property type="evidence" value="ECO:0007669"/>
    <property type="project" value="InterPro"/>
</dbReference>
<dbReference type="GO" id="GO:0004312">
    <property type="term" value="F:fatty acid synthase activity"/>
    <property type="evidence" value="ECO:0007669"/>
    <property type="project" value="TreeGrafter"/>
</dbReference>
<proteinExistence type="predicted"/>
<dbReference type="InterPro" id="IPR009081">
    <property type="entry name" value="PP-bd_ACP"/>
</dbReference>
<feature type="compositionally biased region" description="Pro residues" evidence="8">
    <location>
        <begin position="2909"/>
        <end position="2920"/>
    </location>
</feature>
<feature type="compositionally biased region" description="Low complexity" evidence="8">
    <location>
        <begin position="1077"/>
        <end position="1092"/>
    </location>
</feature>
<evidence type="ECO:0000256" key="4">
    <source>
        <dbReference type="ARBA" id="ARBA00022679"/>
    </source>
</evidence>
<evidence type="ECO:0000259" key="11">
    <source>
        <dbReference type="PROSITE" id="PS52019"/>
    </source>
</evidence>
<dbReference type="Pfam" id="PF08659">
    <property type="entry name" value="KR"/>
    <property type="match status" value="1"/>
</dbReference>
<feature type="region of interest" description="N-terminal hotdog fold" evidence="7">
    <location>
        <begin position="2007"/>
        <end position="2149"/>
    </location>
</feature>
<dbReference type="PANTHER" id="PTHR43775:SF37">
    <property type="entry name" value="SI:DKEY-61P9.11"/>
    <property type="match status" value="1"/>
</dbReference>
<dbReference type="SUPFAM" id="SSF55048">
    <property type="entry name" value="Probable ACP-binding domain of malonyl-CoA ACP transacylase"/>
    <property type="match status" value="2"/>
</dbReference>
<dbReference type="InterPro" id="IPR013968">
    <property type="entry name" value="PKS_KR"/>
</dbReference>
<keyword evidence="6" id="KW-0012">Acyltransferase</keyword>
<feature type="domain" description="Ketosynthase family 3 (KS3)" evidence="10">
    <location>
        <begin position="16"/>
        <end position="451"/>
    </location>
</feature>
<dbReference type="Gene3D" id="3.40.366.10">
    <property type="entry name" value="Malonyl-Coenzyme A Acyl Carrier Protein, domain 2"/>
    <property type="match status" value="2"/>
</dbReference>
<dbReference type="FunFam" id="3.40.47.10:FF:000019">
    <property type="entry name" value="Polyketide synthase type I"/>
    <property type="match status" value="2"/>
</dbReference>
<reference evidence="12" key="2">
    <citation type="submission" date="2013-08" db="EMBL/GenBank/DDBJ databases">
        <authorList>
            <person name="Moraes Mantovani S."/>
            <person name="Moore B.S."/>
        </authorList>
    </citation>
    <scope>NUCLEOTIDE SEQUENCE</scope>
    <source>
        <strain evidence="12">CNH-287</strain>
    </source>
</reference>
<evidence type="ECO:0000256" key="6">
    <source>
        <dbReference type="ARBA" id="ARBA00023315"/>
    </source>
</evidence>
<dbReference type="CDD" id="cd00833">
    <property type="entry name" value="PKS"/>
    <property type="match status" value="2"/>
</dbReference>
<feature type="domain" description="Carrier" evidence="9">
    <location>
        <begin position="2824"/>
        <end position="2902"/>
    </location>
</feature>
<dbReference type="Pfam" id="PF14765">
    <property type="entry name" value="PS-DH"/>
    <property type="match status" value="1"/>
</dbReference>
<name>U6A471_9ACTN</name>
<dbReference type="PROSITE" id="PS00606">
    <property type="entry name" value="KS3_1"/>
    <property type="match status" value="1"/>
</dbReference>
<dbReference type="SMART" id="SM00826">
    <property type="entry name" value="PKS_DH"/>
    <property type="match status" value="1"/>
</dbReference>
<evidence type="ECO:0000259" key="9">
    <source>
        <dbReference type="PROSITE" id="PS50075"/>
    </source>
</evidence>
<dbReference type="SMART" id="SM00823">
    <property type="entry name" value="PKS_PP"/>
    <property type="match status" value="2"/>
</dbReference>
<dbReference type="PROSITE" id="PS50075">
    <property type="entry name" value="CARRIER"/>
    <property type="match status" value="2"/>
</dbReference>
<dbReference type="InterPro" id="IPR042104">
    <property type="entry name" value="PKS_dehydratase_sf"/>
</dbReference>
<dbReference type="SUPFAM" id="SSF47336">
    <property type="entry name" value="ACP-like"/>
    <property type="match status" value="2"/>
</dbReference>
<dbReference type="InterPro" id="IPR049551">
    <property type="entry name" value="PKS_DH_C"/>
</dbReference>
<feature type="domain" description="Carrier" evidence="9">
    <location>
        <begin position="999"/>
        <end position="1072"/>
    </location>
</feature>
<evidence type="ECO:0000256" key="1">
    <source>
        <dbReference type="ARBA" id="ARBA00004792"/>
    </source>
</evidence>
<feature type="domain" description="Ketosynthase family 3 (KS3)" evidence="10">
    <location>
        <begin position="1104"/>
        <end position="1515"/>
    </location>
</feature>
<dbReference type="GO" id="GO:0033068">
    <property type="term" value="P:macrolide biosynthetic process"/>
    <property type="evidence" value="ECO:0007669"/>
    <property type="project" value="UniProtKB-ARBA"/>
</dbReference>
<dbReference type="InterPro" id="IPR057326">
    <property type="entry name" value="KR_dom"/>
</dbReference>
<dbReference type="Pfam" id="PF02801">
    <property type="entry name" value="Ketoacyl-synt_C"/>
    <property type="match status" value="2"/>
</dbReference>
<dbReference type="Pfam" id="PF00109">
    <property type="entry name" value="ketoacyl-synt"/>
    <property type="match status" value="2"/>
</dbReference>
<keyword evidence="3" id="KW-0597">Phosphoprotein</keyword>
<dbReference type="Gene3D" id="1.10.1200.10">
    <property type="entry name" value="ACP-like"/>
    <property type="match status" value="2"/>
</dbReference>
<dbReference type="PROSITE" id="PS52004">
    <property type="entry name" value="KS3_2"/>
    <property type="match status" value="2"/>
</dbReference>
<keyword evidence="4" id="KW-0808">Transferase</keyword>
<dbReference type="InterPro" id="IPR032821">
    <property type="entry name" value="PKS_assoc"/>
</dbReference>